<protein>
    <submittedName>
        <fullName evidence="2">Uncharacterized protein</fullName>
    </submittedName>
</protein>
<evidence type="ECO:0000313" key="4">
    <source>
        <dbReference type="Proteomes" id="UP001642409"/>
    </source>
</evidence>
<reference evidence="3 4" key="2">
    <citation type="submission" date="2024-07" db="EMBL/GenBank/DDBJ databases">
        <authorList>
            <person name="Akdeniz Z."/>
        </authorList>
    </citation>
    <scope>NUCLEOTIDE SEQUENCE [LARGE SCALE GENOMIC DNA]</scope>
</reference>
<dbReference type="EMBL" id="CATOUU010000958">
    <property type="protein sequence ID" value="CAI9962594.1"/>
    <property type="molecule type" value="Genomic_DNA"/>
</dbReference>
<proteinExistence type="predicted"/>
<reference evidence="2" key="1">
    <citation type="submission" date="2023-06" db="EMBL/GenBank/DDBJ databases">
        <authorList>
            <person name="Kurt Z."/>
        </authorList>
    </citation>
    <scope>NUCLEOTIDE SEQUENCE</scope>
</reference>
<sequence>MFNTLANTILKQTILFNCYHHNTHIMLDKNNRWFTVKLNPTFDSSCEVLSGDVQLSLLVGSPILLESLQAISAEFSYTTSTEIVFDVPQKTDLSQYIEEHYFLLSISSISHTTEVHATAFEDLKTDLANCFDSLKVTIVGGKTIFQMCPTANCSALLVLQSENPAQFVRSAQLSIGSFAYDLLAEQLVEAYQTLQCYQEQIALENLQELMQHPFTTAKLNISVKLGKRTTSLQYAVQINTDEITDVFKNQQAYLYQYGEDLGYQIMFEYDFEALNTVLQTIDMLTYDYVEQKLTGSILTYNGFSNLFITKTVKRFIQSDTSIQFSCNGLQGQQNTCFQMLLNDYTAAYEVPVYNLYLQFYRNEELIYVLKAANCVSRYTCWKHGVAILRQSGLYLELTRNNVCDSYDQYDDYTNVSVQLKISFNNDIHSYPTHLQLNNSKNINQFNWSYQQLNLTLNSTFNFQFQFQTGQFIYKFIIPKVLDRRTSHNYIYLSSLVVLSSILIAVLKWKQSQQIIQQNGGKVRDKIPDDEKMLLKLKEKVQKAHQF</sequence>
<accession>A0AA86QMV8</accession>
<keyword evidence="4" id="KW-1185">Reference proteome</keyword>
<dbReference type="AlphaFoldDB" id="A0AA86QMV8"/>
<keyword evidence="1" id="KW-0812">Transmembrane</keyword>
<evidence type="ECO:0000256" key="1">
    <source>
        <dbReference type="SAM" id="Phobius"/>
    </source>
</evidence>
<evidence type="ECO:0000313" key="3">
    <source>
        <dbReference type="EMBL" id="CAL6101459.1"/>
    </source>
</evidence>
<gene>
    <name evidence="2" type="ORF">HINF_LOCUS50239</name>
    <name evidence="3" type="ORF">HINF_LOCUS71201</name>
</gene>
<dbReference type="EMBL" id="CAXDID020000544">
    <property type="protein sequence ID" value="CAL6101459.1"/>
    <property type="molecule type" value="Genomic_DNA"/>
</dbReference>
<feature type="transmembrane region" description="Helical" evidence="1">
    <location>
        <begin position="489"/>
        <end position="508"/>
    </location>
</feature>
<keyword evidence="1" id="KW-1133">Transmembrane helix</keyword>
<keyword evidence="1" id="KW-0472">Membrane</keyword>
<comment type="caution">
    <text evidence="2">The sequence shown here is derived from an EMBL/GenBank/DDBJ whole genome shotgun (WGS) entry which is preliminary data.</text>
</comment>
<name>A0AA86QMV8_9EUKA</name>
<evidence type="ECO:0000313" key="2">
    <source>
        <dbReference type="EMBL" id="CAI9962594.1"/>
    </source>
</evidence>
<organism evidence="2">
    <name type="scientific">Hexamita inflata</name>
    <dbReference type="NCBI Taxonomy" id="28002"/>
    <lineage>
        <taxon>Eukaryota</taxon>
        <taxon>Metamonada</taxon>
        <taxon>Diplomonadida</taxon>
        <taxon>Hexamitidae</taxon>
        <taxon>Hexamitinae</taxon>
        <taxon>Hexamita</taxon>
    </lineage>
</organism>
<dbReference type="Proteomes" id="UP001642409">
    <property type="component" value="Unassembled WGS sequence"/>
</dbReference>